<protein>
    <submittedName>
        <fullName evidence="1">Uncharacterized protein</fullName>
    </submittedName>
</protein>
<evidence type="ECO:0000313" key="1">
    <source>
        <dbReference type="EMBL" id="MBK6264391.1"/>
    </source>
</evidence>
<proteinExistence type="predicted"/>
<dbReference type="AlphaFoldDB" id="A0A934WWZ0"/>
<dbReference type="EMBL" id="JAEQBW010000001">
    <property type="protein sequence ID" value="MBK6264391.1"/>
    <property type="molecule type" value="Genomic_DNA"/>
</dbReference>
<accession>A0A934WWZ0</accession>
<keyword evidence="2" id="KW-1185">Reference proteome</keyword>
<gene>
    <name evidence="1" type="ORF">JKA74_05030</name>
</gene>
<reference evidence="1" key="1">
    <citation type="submission" date="2021-01" db="EMBL/GenBank/DDBJ databases">
        <title>Marivirga aurantiaca sp. nov., isolated from intertidal surface sediments.</title>
        <authorList>
            <person name="Zhang M."/>
        </authorList>
    </citation>
    <scope>NUCLEOTIDE SEQUENCE</scope>
    <source>
        <strain evidence="1">S37H4</strain>
    </source>
</reference>
<organism evidence="1 2">
    <name type="scientific">Marivirga aurantiaca</name>
    <dbReference type="NCBI Taxonomy" id="2802615"/>
    <lineage>
        <taxon>Bacteria</taxon>
        <taxon>Pseudomonadati</taxon>
        <taxon>Bacteroidota</taxon>
        <taxon>Cytophagia</taxon>
        <taxon>Cytophagales</taxon>
        <taxon>Marivirgaceae</taxon>
        <taxon>Marivirga</taxon>
    </lineage>
</organism>
<sequence length="431" mass="49995">MLSFEPSIVIVDDKYDEIRGILEQYQKNGIGIKYFNANLIDSDPKPSTHFSDLNLIFLDVHFTENLADYDPTHCAAWIDSLVSEYSFYILVLWSKETDKKDEILEELKRINKEPFLFFTEQKTEYQIENGWDFEKLNDSINSKLDNYPELDELSIWKKSILNSSNIVIGHLSSNIDNDAFRKKLQKIIIGHGGEYLLGSEKESLKREVLFDALDNILSSNSKITRPNQTVSQINKENLYSIPIFPKTDIDSKLNSWFHFKLIESSFEPNFITSGLVSFFKNDSLKKNYSLLNDENVTKYLEYQLGAEENKPDIEDIAVIISRPCDLAQNKFGRNLKLLSGLLINKPIRNTKHKFKGKDTNPLSMKIYDHLSLSKEKTDCALLFDFRYAFSLPPEIFEERFDKIKVFNKELLSEIQVEYSSYSSRLGITQII</sequence>
<evidence type="ECO:0000313" key="2">
    <source>
        <dbReference type="Proteomes" id="UP000611723"/>
    </source>
</evidence>
<dbReference type="Proteomes" id="UP000611723">
    <property type="component" value="Unassembled WGS sequence"/>
</dbReference>
<comment type="caution">
    <text evidence="1">The sequence shown here is derived from an EMBL/GenBank/DDBJ whole genome shotgun (WGS) entry which is preliminary data.</text>
</comment>
<dbReference type="RefSeq" id="WP_201430053.1">
    <property type="nucleotide sequence ID" value="NZ_JAEQBW010000001.1"/>
</dbReference>
<name>A0A934WWZ0_9BACT</name>